<evidence type="ECO:0000256" key="1">
    <source>
        <dbReference type="SAM" id="MobiDB-lite"/>
    </source>
</evidence>
<dbReference type="Pfam" id="PF22701">
    <property type="entry name" value="Mala_s_1-like"/>
    <property type="match status" value="1"/>
</dbReference>
<name>A0ABR1QZ99_9PEZI</name>
<evidence type="ECO:0000256" key="2">
    <source>
        <dbReference type="SAM" id="SignalP"/>
    </source>
</evidence>
<dbReference type="RefSeq" id="XP_066707438.1">
    <property type="nucleotide sequence ID" value="XM_066838545.1"/>
</dbReference>
<evidence type="ECO:0000313" key="3">
    <source>
        <dbReference type="EMBL" id="KAK7968046.1"/>
    </source>
</evidence>
<feature type="chain" id="PRO_5045634843" evidence="2">
    <location>
        <begin position="19"/>
        <end position="394"/>
    </location>
</feature>
<protein>
    <submittedName>
        <fullName evidence="3">Uncharacterized protein</fullName>
    </submittedName>
</protein>
<keyword evidence="2" id="KW-0732">Signal</keyword>
<keyword evidence="4" id="KW-1185">Reference proteome</keyword>
<sequence length="394" mass="41625">MGRLAMVLCLSSTAAATAARTSGSVPACPPLRGNVTVKVPDIYPESADFAFSTCKFYLGSLNNGSLVEWDPYTSMGEIIEIPEVGHNPDFFLCGVDYSHATGTIYASVSARDPWMPYIGASLRGPNRLIHYSPQEKAILWQANVDSLVQEIERDTGSPVAGFQDSAEDADGNAYFIAAFGNAILQVDPDGHAIKFYSPERPATTYGFGGAFVTGDNVLVVADAVSHAFVRFELSGPAPSHPTVAAPRGHHPEPGPGPERQNGGGGGVLECDALVAPPRYQDRVCLCSAVVDRALSPHGAIAAYRSEDGWRTSRFAGAIPVEFGQAPDVWSTAQLATADRVYALSSALPYDESLAFPRTGSTTLVDITDKIDALVGELAPGADRSDGAGHAHEEL</sequence>
<comment type="caution">
    <text evidence="3">The sequence shown here is derived from an EMBL/GenBank/DDBJ whole genome shotgun (WGS) entry which is preliminary data.</text>
</comment>
<dbReference type="GeneID" id="92071607"/>
<feature type="region of interest" description="Disordered" evidence="1">
    <location>
        <begin position="239"/>
        <end position="265"/>
    </location>
</feature>
<reference evidence="3 4" key="1">
    <citation type="submission" date="2023-01" db="EMBL/GenBank/DDBJ databases">
        <title>Analysis of 21 Apiospora genomes using comparative genomics revels a genus with tremendous synthesis potential of carbohydrate active enzymes and secondary metabolites.</title>
        <authorList>
            <person name="Sorensen T."/>
        </authorList>
    </citation>
    <scope>NUCLEOTIDE SEQUENCE [LARGE SCALE GENOMIC DNA]</scope>
    <source>
        <strain evidence="3 4">CBS 24483</strain>
    </source>
</reference>
<organism evidence="3 4">
    <name type="scientific">Apiospora aurea</name>
    <dbReference type="NCBI Taxonomy" id="335848"/>
    <lineage>
        <taxon>Eukaryota</taxon>
        <taxon>Fungi</taxon>
        <taxon>Dikarya</taxon>
        <taxon>Ascomycota</taxon>
        <taxon>Pezizomycotina</taxon>
        <taxon>Sordariomycetes</taxon>
        <taxon>Xylariomycetidae</taxon>
        <taxon>Amphisphaeriales</taxon>
        <taxon>Apiosporaceae</taxon>
        <taxon>Apiospora</taxon>
    </lineage>
</organism>
<dbReference type="EMBL" id="JAQQWE010000001">
    <property type="protein sequence ID" value="KAK7968046.1"/>
    <property type="molecule type" value="Genomic_DNA"/>
</dbReference>
<feature type="signal peptide" evidence="2">
    <location>
        <begin position="1"/>
        <end position="18"/>
    </location>
</feature>
<dbReference type="InterPro" id="IPR054550">
    <property type="entry name" value="Mala_s_1-like"/>
</dbReference>
<dbReference type="SUPFAM" id="SSF101898">
    <property type="entry name" value="NHL repeat"/>
    <property type="match status" value="1"/>
</dbReference>
<evidence type="ECO:0000313" key="4">
    <source>
        <dbReference type="Proteomes" id="UP001391051"/>
    </source>
</evidence>
<accession>A0ABR1QZ99</accession>
<proteinExistence type="predicted"/>
<gene>
    <name evidence="3" type="ORF">PG986_002323</name>
</gene>
<dbReference type="Proteomes" id="UP001391051">
    <property type="component" value="Unassembled WGS sequence"/>
</dbReference>